<comment type="similarity">
    <text evidence="2 12 13 14">Belongs to the NDK family.</text>
</comment>
<keyword evidence="6 12" id="KW-0479">Metal-binding</keyword>
<comment type="subunit">
    <text evidence="12">Homotetramer.</text>
</comment>
<comment type="catalytic activity">
    <reaction evidence="12 15">
        <text>a 2'-deoxyribonucleoside 5'-diphosphate + ATP = a 2'-deoxyribonucleoside 5'-triphosphate + ADP</text>
        <dbReference type="Rhea" id="RHEA:44640"/>
        <dbReference type="ChEBI" id="CHEBI:30616"/>
        <dbReference type="ChEBI" id="CHEBI:61560"/>
        <dbReference type="ChEBI" id="CHEBI:73316"/>
        <dbReference type="ChEBI" id="CHEBI:456216"/>
        <dbReference type="EC" id="2.7.4.6"/>
    </reaction>
</comment>
<dbReference type="GO" id="GO:0004550">
    <property type="term" value="F:nucleoside diphosphate kinase activity"/>
    <property type="evidence" value="ECO:0007669"/>
    <property type="project" value="UniProtKB-UniRule"/>
</dbReference>
<dbReference type="EMBL" id="AP035768">
    <property type="protein sequence ID" value="BFO21524.1"/>
    <property type="molecule type" value="Genomic_DNA"/>
</dbReference>
<dbReference type="GO" id="GO:0005737">
    <property type="term" value="C:cytoplasm"/>
    <property type="evidence" value="ECO:0007669"/>
    <property type="project" value="UniProtKB-SubCell"/>
</dbReference>
<sequence length="214" mass="23245">MSGTPAFPAGTGCRTGVRYPGLPRRHGDAPGSPSARRPAERAPRGRGVFEAVRVPAPSCHRVASVTFDFLACKEPHTMTQRTLVLLKPDAVRRALVGEILGRIERKAGWTITALELRTLDRPILEQHYAEHVGRPFYEPLVEFMASGPVVALIVEGERVIEGVRQLAGPTDPIAAAPGSIRGDFGVIVRENLIHASDSEESAEREVKIFFPGRA</sequence>
<dbReference type="NCBIfam" id="NF001908">
    <property type="entry name" value="PRK00668.1"/>
    <property type="match status" value="1"/>
</dbReference>
<dbReference type="InterPro" id="IPR023005">
    <property type="entry name" value="Nucleoside_diP_kinase_AS"/>
</dbReference>
<feature type="binding site" evidence="12 13">
    <location>
        <position position="181"/>
    </location>
    <ligand>
        <name>ATP</name>
        <dbReference type="ChEBI" id="CHEBI:30616"/>
    </ligand>
</feature>
<dbReference type="InterPro" id="IPR036850">
    <property type="entry name" value="NDK-like_dom_sf"/>
</dbReference>
<dbReference type="GO" id="GO:0005524">
    <property type="term" value="F:ATP binding"/>
    <property type="evidence" value="ECO:0007669"/>
    <property type="project" value="UniProtKB-UniRule"/>
</dbReference>
<evidence type="ECO:0000256" key="12">
    <source>
        <dbReference type="HAMAP-Rule" id="MF_00451"/>
    </source>
</evidence>
<dbReference type="AlphaFoldDB" id="A0AAT9HVX5"/>
<evidence type="ECO:0000256" key="4">
    <source>
        <dbReference type="ARBA" id="ARBA00017632"/>
    </source>
</evidence>
<dbReference type="PROSITE" id="PS00469">
    <property type="entry name" value="NDPK"/>
    <property type="match status" value="1"/>
</dbReference>
<dbReference type="Gene3D" id="3.30.70.141">
    <property type="entry name" value="Nucleoside diphosphate kinase-like domain"/>
    <property type="match status" value="1"/>
</dbReference>
<feature type="active site" description="Pros-phosphohistidine intermediate" evidence="12 13">
    <location>
        <position position="194"/>
    </location>
</feature>
<comment type="function">
    <text evidence="12">Major role in the synthesis of nucleoside triphosphates other than ATP. The ATP gamma phosphate is transferred to the NDP beta phosphate via a ping-pong mechanism, using a phosphorylated active-site intermediate.</text>
</comment>
<evidence type="ECO:0000256" key="7">
    <source>
        <dbReference type="ARBA" id="ARBA00022741"/>
    </source>
</evidence>
<evidence type="ECO:0000259" key="17">
    <source>
        <dbReference type="SMART" id="SM00562"/>
    </source>
</evidence>
<keyword evidence="5 12" id="KW-0808">Transferase</keyword>
<feature type="binding site" evidence="12 13">
    <location>
        <position position="87"/>
    </location>
    <ligand>
        <name>ATP</name>
        <dbReference type="ChEBI" id="CHEBI:30616"/>
    </ligand>
</feature>
<dbReference type="SUPFAM" id="SSF54919">
    <property type="entry name" value="Nucleoside diphosphate kinase, NDK"/>
    <property type="match status" value="1"/>
</dbReference>
<dbReference type="EC" id="2.7.4.6" evidence="3 12"/>
<keyword evidence="12" id="KW-0963">Cytoplasm</keyword>
<evidence type="ECO:0000256" key="1">
    <source>
        <dbReference type="ARBA" id="ARBA00001946"/>
    </source>
</evidence>
<dbReference type="PROSITE" id="PS51374">
    <property type="entry name" value="NDPK_LIKE"/>
    <property type="match status" value="1"/>
</dbReference>
<name>A0AAT9HVX5_9ACTN</name>
<reference evidence="18" key="1">
    <citation type="submission" date="2024-06" db="EMBL/GenBank/DDBJ databases">
        <authorList>
            <consortium name="consrtm"/>
            <person name="Uemura M."/>
            <person name="Terahara T."/>
        </authorList>
    </citation>
    <scope>NUCLEOTIDE SEQUENCE</scope>
    <source>
        <strain evidence="18">KM77-8</strain>
    </source>
</reference>
<keyword evidence="8 12" id="KW-0418">Kinase</keyword>
<feature type="binding site" evidence="12 13">
    <location>
        <position position="191"/>
    </location>
    <ligand>
        <name>ATP</name>
        <dbReference type="ChEBI" id="CHEBI:30616"/>
    </ligand>
</feature>
<evidence type="ECO:0000256" key="5">
    <source>
        <dbReference type="ARBA" id="ARBA00022679"/>
    </source>
</evidence>
<gene>
    <name evidence="12" type="primary">ndk</name>
    <name evidence="18" type="ORF">SHKM778_79120</name>
</gene>
<protein>
    <recommendedName>
        <fullName evidence="4 12">Nucleoside diphosphate kinase</fullName>
        <shortName evidence="12">NDK</shortName>
        <shortName evidence="12">NDP kinase</shortName>
        <ecNumber evidence="3 12">2.7.4.6</ecNumber>
    </recommendedName>
    <alternativeName>
        <fullName evidence="12">Nucleoside-2-P kinase</fullName>
    </alternativeName>
</protein>
<dbReference type="GO" id="GO:0046872">
    <property type="term" value="F:metal ion binding"/>
    <property type="evidence" value="ECO:0007669"/>
    <property type="project" value="UniProtKB-KW"/>
</dbReference>
<feature type="binding site" evidence="12 13">
    <location>
        <position position="170"/>
    </location>
    <ligand>
        <name>ATP</name>
        <dbReference type="ChEBI" id="CHEBI:30616"/>
    </ligand>
</feature>
<keyword evidence="7 12" id="KW-0547">Nucleotide-binding</keyword>
<comment type="cofactor">
    <cofactor evidence="1 12">
        <name>Mg(2+)</name>
        <dbReference type="ChEBI" id="CHEBI:18420"/>
    </cofactor>
</comment>
<proteinExistence type="inferred from homology"/>
<evidence type="ECO:0000256" key="11">
    <source>
        <dbReference type="ARBA" id="ARBA00023080"/>
    </source>
</evidence>
<evidence type="ECO:0000256" key="13">
    <source>
        <dbReference type="PROSITE-ProRule" id="PRU00706"/>
    </source>
</evidence>
<keyword evidence="9 12" id="KW-0067">ATP-binding</keyword>
<comment type="catalytic activity">
    <reaction evidence="12">
        <text>a ribonucleoside 5'-diphosphate + ATP = a ribonucleoside 5'-triphosphate + ADP</text>
        <dbReference type="Rhea" id="RHEA:18113"/>
        <dbReference type="ChEBI" id="CHEBI:30616"/>
        <dbReference type="ChEBI" id="CHEBI:57930"/>
        <dbReference type="ChEBI" id="CHEBI:61557"/>
        <dbReference type="ChEBI" id="CHEBI:456216"/>
        <dbReference type="EC" id="2.7.4.6"/>
    </reaction>
</comment>
<evidence type="ECO:0000256" key="14">
    <source>
        <dbReference type="RuleBase" id="RU004011"/>
    </source>
</evidence>
<keyword evidence="12" id="KW-0597">Phosphoprotein</keyword>
<dbReference type="SMART" id="SM00562">
    <property type="entry name" value="NDK"/>
    <property type="match status" value="1"/>
</dbReference>
<keyword evidence="11 12" id="KW-0546">Nucleotide metabolism</keyword>
<evidence type="ECO:0000256" key="16">
    <source>
        <dbReference type="SAM" id="MobiDB-lite"/>
    </source>
</evidence>
<dbReference type="HAMAP" id="MF_00451">
    <property type="entry name" value="NDP_kinase"/>
    <property type="match status" value="1"/>
</dbReference>
<feature type="binding site" evidence="12 13">
    <location>
        <position position="164"/>
    </location>
    <ligand>
        <name>ATP</name>
        <dbReference type="ChEBI" id="CHEBI:30616"/>
    </ligand>
</feature>
<dbReference type="GO" id="GO:0006241">
    <property type="term" value="P:CTP biosynthetic process"/>
    <property type="evidence" value="ECO:0007669"/>
    <property type="project" value="UniProtKB-UniRule"/>
</dbReference>
<feature type="domain" description="Nucleoside diphosphate kinase-like" evidence="17">
    <location>
        <begin position="79"/>
        <end position="213"/>
    </location>
</feature>
<feature type="region of interest" description="Disordered" evidence="16">
    <location>
        <begin position="1"/>
        <end position="46"/>
    </location>
</feature>
<feature type="binding site" evidence="12 13">
    <location>
        <position position="136"/>
    </location>
    <ligand>
        <name>ATP</name>
        <dbReference type="ChEBI" id="CHEBI:30616"/>
    </ligand>
</feature>
<evidence type="ECO:0000256" key="9">
    <source>
        <dbReference type="ARBA" id="ARBA00022840"/>
    </source>
</evidence>
<accession>A0AAT9HVX5</accession>
<reference evidence="18" key="2">
    <citation type="submission" date="2024-07" db="EMBL/GenBank/DDBJ databases">
        <title>Streptomyces haneummycinica sp. nov., a new antibiotic-producing actinobacterium isolated from marine sediment.</title>
        <authorList>
            <person name="Uemura M."/>
            <person name="Hamada M."/>
            <person name="Hirano S."/>
            <person name="Kobayashi K."/>
            <person name="Ohshiro T."/>
            <person name="Kobayashi T."/>
            <person name="Terahara T."/>
        </authorList>
    </citation>
    <scope>NUCLEOTIDE SEQUENCE</scope>
    <source>
        <strain evidence="18">KM77-8</strain>
    </source>
</reference>
<evidence type="ECO:0000256" key="8">
    <source>
        <dbReference type="ARBA" id="ARBA00022777"/>
    </source>
</evidence>
<dbReference type="GO" id="GO:0006183">
    <property type="term" value="P:GTP biosynthetic process"/>
    <property type="evidence" value="ECO:0007669"/>
    <property type="project" value="UniProtKB-UniRule"/>
</dbReference>
<evidence type="ECO:0000256" key="6">
    <source>
        <dbReference type="ARBA" id="ARBA00022723"/>
    </source>
</evidence>
<dbReference type="FunFam" id="3.30.70.141:FF:000003">
    <property type="entry name" value="Nucleoside diphosphate kinase"/>
    <property type="match status" value="1"/>
</dbReference>
<dbReference type="CDD" id="cd04413">
    <property type="entry name" value="NDPk_I"/>
    <property type="match status" value="1"/>
</dbReference>
<keyword evidence="10 12" id="KW-0460">Magnesium</keyword>
<dbReference type="PRINTS" id="PR01243">
    <property type="entry name" value="NUCDPKINASE"/>
</dbReference>
<evidence type="ECO:0000256" key="15">
    <source>
        <dbReference type="RuleBase" id="RU004013"/>
    </source>
</evidence>
<evidence type="ECO:0000256" key="2">
    <source>
        <dbReference type="ARBA" id="ARBA00008142"/>
    </source>
</evidence>
<dbReference type="Pfam" id="PF00334">
    <property type="entry name" value="NDK"/>
    <property type="match status" value="1"/>
</dbReference>
<dbReference type="InterPro" id="IPR034907">
    <property type="entry name" value="NDK-like_dom"/>
</dbReference>
<evidence type="ECO:0000256" key="3">
    <source>
        <dbReference type="ARBA" id="ARBA00012966"/>
    </source>
</evidence>
<dbReference type="GO" id="GO:0006228">
    <property type="term" value="P:UTP biosynthetic process"/>
    <property type="evidence" value="ECO:0007669"/>
    <property type="project" value="UniProtKB-UniRule"/>
</dbReference>
<dbReference type="InterPro" id="IPR001564">
    <property type="entry name" value="Nucleoside_diP_kinase"/>
</dbReference>
<comment type="subcellular location">
    <subcellularLocation>
        <location evidence="12">Cytoplasm</location>
    </subcellularLocation>
</comment>
<evidence type="ECO:0000313" key="18">
    <source>
        <dbReference type="EMBL" id="BFO21524.1"/>
    </source>
</evidence>
<evidence type="ECO:0000256" key="10">
    <source>
        <dbReference type="ARBA" id="ARBA00022842"/>
    </source>
</evidence>
<organism evidence="18">
    <name type="scientific">Streptomyces haneummycinicus</name>
    <dbReference type="NCBI Taxonomy" id="3074435"/>
    <lineage>
        <taxon>Bacteria</taxon>
        <taxon>Bacillati</taxon>
        <taxon>Actinomycetota</taxon>
        <taxon>Actinomycetes</taxon>
        <taxon>Kitasatosporales</taxon>
        <taxon>Streptomycetaceae</taxon>
        <taxon>Streptomyces</taxon>
    </lineage>
</organism>
<dbReference type="PANTHER" id="PTHR11349">
    <property type="entry name" value="NUCLEOSIDE DIPHOSPHATE KINASE"/>
    <property type="match status" value="1"/>
</dbReference>